<dbReference type="AlphaFoldDB" id="A0A3P5WHE2"/>
<dbReference type="EMBL" id="UXAU01000008">
    <property type="protein sequence ID" value="VDC17960.1"/>
    <property type="molecule type" value="Genomic_DNA"/>
</dbReference>
<gene>
    <name evidence="2" type="ORF">PSET11_00070</name>
</gene>
<feature type="transmembrane region" description="Helical" evidence="1">
    <location>
        <begin position="53"/>
        <end position="70"/>
    </location>
</feature>
<dbReference type="RefSeq" id="WP_124089606.1">
    <property type="nucleotide sequence ID" value="NZ_CBCRYA010000019.1"/>
</dbReference>
<name>A0A3P5WHE2_9MICC</name>
<reference evidence="2 3" key="1">
    <citation type="submission" date="2018-11" db="EMBL/GenBank/DDBJ databases">
        <authorList>
            <person name="Criscuolo A."/>
        </authorList>
    </citation>
    <scope>NUCLEOTIDE SEQUENCE [LARGE SCALE GENOMIC DNA]</scope>
    <source>
        <strain evidence="2">AT11b</strain>
    </source>
</reference>
<protein>
    <submittedName>
        <fullName evidence="2">Uncharacterized protein</fullName>
    </submittedName>
</protein>
<accession>A0A3P5WHE2</accession>
<keyword evidence="1" id="KW-1133">Transmembrane helix</keyword>
<keyword evidence="1" id="KW-0812">Transmembrane</keyword>
<feature type="transmembrane region" description="Helical" evidence="1">
    <location>
        <begin position="12"/>
        <end position="32"/>
    </location>
</feature>
<keyword evidence="3" id="KW-1185">Reference proteome</keyword>
<sequence>MSVLVESLSQGLWLILCGTALIAAVAGTVFTVRRRALSGSGDSSGSDQLFWDLFLGAAVAVPALLIPTLIAPWTGLVLGGVAAAAAVASYRASPRIVAWHVDRRESREQASAHREAAARHDALIARWQGHELNVANAIDYPAFSDVRTPETSALIKALRAAENLRSCPQRDYPAAVAGLARSLAAAESAAGMPAHRA</sequence>
<evidence type="ECO:0000313" key="3">
    <source>
        <dbReference type="Proteomes" id="UP000280861"/>
    </source>
</evidence>
<keyword evidence="1" id="KW-0472">Membrane</keyword>
<dbReference type="Proteomes" id="UP000280861">
    <property type="component" value="Unassembled WGS sequence"/>
</dbReference>
<organism evidence="2 3">
    <name type="scientific">Arthrobacter ulcerisalmonis</name>
    <dbReference type="NCBI Taxonomy" id="2483813"/>
    <lineage>
        <taxon>Bacteria</taxon>
        <taxon>Bacillati</taxon>
        <taxon>Actinomycetota</taxon>
        <taxon>Actinomycetes</taxon>
        <taxon>Micrococcales</taxon>
        <taxon>Micrococcaceae</taxon>
        <taxon>Arthrobacter</taxon>
    </lineage>
</organism>
<dbReference type="OrthoDB" id="4948465at2"/>
<proteinExistence type="predicted"/>
<evidence type="ECO:0000256" key="1">
    <source>
        <dbReference type="SAM" id="Phobius"/>
    </source>
</evidence>
<evidence type="ECO:0000313" key="2">
    <source>
        <dbReference type="EMBL" id="VDC17960.1"/>
    </source>
</evidence>